<dbReference type="Gramene" id="PRQ48324">
    <property type="protein sequence ID" value="PRQ48324"/>
    <property type="gene ID" value="RchiOBHm_Chr2g0109421"/>
</dbReference>
<dbReference type="SMART" id="SM00835">
    <property type="entry name" value="Cupin_1"/>
    <property type="match status" value="1"/>
</dbReference>
<evidence type="ECO:0000259" key="1">
    <source>
        <dbReference type="SMART" id="SM00835"/>
    </source>
</evidence>
<dbReference type="AlphaFoldDB" id="A0A2P6RPJ0"/>
<keyword evidence="3" id="KW-1185">Reference proteome</keyword>
<reference evidence="2 3" key="1">
    <citation type="journal article" date="2018" name="Nat. Genet.">
        <title>The Rosa genome provides new insights in the design of modern roses.</title>
        <authorList>
            <person name="Bendahmane M."/>
        </authorList>
    </citation>
    <scope>NUCLEOTIDE SEQUENCE [LARGE SCALE GENOMIC DNA]</scope>
    <source>
        <strain evidence="3">cv. Old Blush</strain>
    </source>
</reference>
<dbReference type="InterPro" id="IPR011051">
    <property type="entry name" value="RmlC_Cupin_sf"/>
</dbReference>
<accession>A0A2P6RPJ0</accession>
<dbReference type="SUPFAM" id="SSF51182">
    <property type="entry name" value="RmlC-like cupins"/>
    <property type="match status" value="1"/>
</dbReference>
<dbReference type="PANTHER" id="PTHR31238">
    <property type="entry name" value="GERMIN-LIKE PROTEIN SUBFAMILY 3 MEMBER 3"/>
    <property type="match status" value="1"/>
</dbReference>
<dbReference type="EMBL" id="PDCK01000040">
    <property type="protein sequence ID" value="PRQ48324.1"/>
    <property type="molecule type" value="Genomic_DNA"/>
</dbReference>
<dbReference type="OMA" id="ATELLMM"/>
<organism evidence="2 3">
    <name type="scientific">Rosa chinensis</name>
    <name type="common">China rose</name>
    <dbReference type="NCBI Taxonomy" id="74649"/>
    <lineage>
        <taxon>Eukaryota</taxon>
        <taxon>Viridiplantae</taxon>
        <taxon>Streptophyta</taxon>
        <taxon>Embryophyta</taxon>
        <taxon>Tracheophyta</taxon>
        <taxon>Spermatophyta</taxon>
        <taxon>Magnoliopsida</taxon>
        <taxon>eudicotyledons</taxon>
        <taxon>Gunneridae</taxon>
        <taxon>Pentapetalae</taxon>
        <taxon>rosids</taxon>
        <taxon>fabids</taxon>
        <taxon>Rosales</taxon>
        <taxon>Rosaceae</taxon>
        <taxon>Rosoideae</taxon>
        <taxon>Rosoideae incertae sedis</taxon>
        <taxon>Rosa</taxon>
    </lineage>
</organism>
<protein>
    <submittedName>
        <fullName evidence="2">Putative rmlC-like jelly roll protein</fullName>
    </submittedName>
</protein>
<dbReference type="Proteomes" id="UP000238479">
    <property type="component" value="Chromosome 2"/>
</dbReference>
<name>A0A2P6RPJ0_ROSCH</name>
<feature type="domain" description="Cupin type-1" evidence="1">
    <location>
        <begin position="1"/>
        <end position="95"/>
    </location>
</feature>
<dbReference type="InterPro" id="IPR014710">
    <property type="entry name" value="RmlC-like_jellyroll"/>
</dbReference>
<evidence type="ECO:0000313" key="2">
    <source>
        <dbReference type="EMBL" id="PRQ48324.1"/>
    </source>
</evidence>
<gene>
    <name evidence="2" type="ORF">RchiOBHm_Chr2g0109421</name>
</gene>
<dbReference type="STRING" id="74649.A0A2P6RPJ0"/>
<sequence>MHSHRGASEAILVAKGKVIFDNEAYVKTLKKCDIMVLPQGLLHFQVNAGDTPALIFASFSSNDPGVHVLETALFQNDLHTELIAQTTLLDIAEIKKLKGLLGTTN</sequence>
<comment type="caution">
    <text evidence="2">The sequence shown here is derived from an EMBL/GenBank/DDBJ whole genome shotgun (WGS) entry which is preliminary data.</text>
</comment>
<dbReference type="Gene3D" id="2.60.120.10">
    <property type="entry name" value="Jelly Rolls"/>
    <property type="match status" value="1"/>
</dbReference>
<dbReference type="InterPro" id="IPR006045">
    <property type="entry name" value="Cupin_1"/>
</dbReference>
<proteinExistence type="predicted"/>
<evidence type="ECO:0000313" key="3">
    <source>
        <dbReference type="Proteomes" id="UP000238479"/>
    </source>
</evidence>
<dbReference type="Pfam" id="PF00190">
    <property type="entry name" value="Cupin_1"/>
    <property type="match status" value="1"/>
</dbReference>